<gene>
    <name evidence="2" type="ordered locus">Rmet_6512</name>
</gene>
<dbReference type="KEGG" id="rme:Rmet_6512"/>
<evidence type="ECO:0000256" key="1">
    <source>
        <dbReference type="SAM" id="Phobius"/>
    </source>
</evidence>
<evidence type="ECO:0000313" key="2">
    <source>
        <dbReference type="EMBL" id="ADC45120.1"/>
    </source>
</evidence>
<reference evidence="3" key="1">
    <citation type="journal article" date="2010" name="PLoS ONE">
        <title>The complete genome sequence of Cupriavidus metallidurans strain CH34, a master survivalist in harsh and anthropogenic environments.</title>
        <authorList>
            <person name="Janssen P.J."/>
            <person name="Van Houdt R."/>
            <person name="Moors H."/>
            <person name="Monsieurs P."/>
            <person name="Morin N."/>
            <person name="Michaux A."/>
            <person name="Benotmane M.A."/>
            <person name="Leys N."/>
            <person name="Vallaeys T."/>
            <person name="Lapidus A."/>
            <person name="Monchy S."/>
            <person name="Medigue C."/>
            <person name="Taghavi S."/>
            <person name="McCorkle S."/>
            <person name="Dunn J."/>
            <person name="van der Lelie D."/>
            <person name="Mergeay M."/>
        </authorList>
    </citation>
    <scope>NUCLEOTIDE SEQUENCE [LARGE SCALE GENOMIC DNA]</scope>
    <source>
        <strain evidence="3">ATCC 43123 / DSM 2839 / NBRC 102507 / CH34</strain>
    </source>
</reference>
<accession>D3DXV0</accession>
<dbReference type="GeneID" id="60826642"/>
<evidence type="ECO:0000313" key="3">
    <source>
        <dbReference type="Proteomes" id="UP000002429"/>
    </source>
</evidence>
<keyword evidence="1" id="KW-0812">Transmembrane</keyword>
<sequence>MRYVKAIVSVLICVALVGLLARQLPQYEEAIIMVGFAAAVVLARWLVRKP</sequence>
<protein>
    <submittedName>
        <fullName evidence="2">Uncharacterized protein</fullName>
    </submittedName>
</protein>
<keyword evidence="1" id="KW-1133">Transmembrane helix</keyword>
<proteinExistence type="predicted"/>
<keyword evidence="1" id="KW-0472">Membrane</keyword>
<organism evidence="2 3">
    <name type="scientific">Cupriavidus metallidurans (strain ATCC 43123 / DSM 2839 / NBRC 102507 / CH34)</name>
    <name type="common">Ralstonia metallidurans</name>
    <dbReference type="NCBI Taxonomy" id="266264"/>
    <lineage>
        <taxon>Bacteria</taxon>
        <taxon>Pseudomonadati</taxon>
        <taxon>Pseudomonadota</taxon>
        <taxon>Betaproteobacteria</taxon>
        <taxon>Burkholderiales</taxon>
        <taxon>Burkholderiaceae</taxon>
        <taxon>Cupriavidus</taxon>
    </lineage>
</organism>
<name>D3DXV0_CUPMC</name>
<feature type="transmembrane region" description="Helical" evidence="1">
    <location>
        <begin position="31"/>
        <end position="47"/>
    </location>
</feature>
<keyword evidence="3" id="KW-1185">Reference proteome</keyword>
<dbReference type="Proteomes" id="UP000002429">
    <property type="component" value="Chromosome"/>
</dbReference>
<dbReference type="EMBL" id="CP000352">
    <property type="protein sequence ID" value="ADC45120.1"/>
    <property type="molecule type" value="Genomic_DNA"/>
</dbReference>
<dbReference type="RefSeq" id="WP_011516884.1">
    <property type="nucleotide sequence ID" value="NC_007973.1"/>
</dbReference>
<dbReference type="AlphaFoldDB" id="D3DXV0"/>
<dbReference type="HOGENOM" id="CLU_3121831_0_0_4"/>